<evidence type="ECO:0000256" key="5">
    <source>
        <dbReference type="ARBA" id="ARBA00022989"/>
    </source>
</evidence>
<organism evidence="9 10">
    <name type="scientific">Candidatus Desulfolinea nitratireducens</name>
    <dbReference type="NCBI Taxonomy" id="2841698"/>
    <lineage>
        <taxon>Bacteria</taxon>
        <taxon>Bacillati</taxon>
        <taxon>Chloroflexota</taxon>
        <taxon>Anaerolineae</taxon>
        <taxon>Anaerolineales</taxon>
        <taxon>Anaerolineales incertae sedis</taxon>
        <taxon>Candidatus Desulfolinea</taxon>
    </lineage>
</organism>
<keyword evidence="3" id="KW-1003">Cell membrane</keyword>
<dbReference type="InterPro" id="IPR000515">
    <property type="entry name" value="MetI-like"/>
</dbReference>
<keyword evidence="2 7" id="KW-0813">Transport</keyword>
<dbReference type="PANTHER" id="PTHR30465">
    <property type="entry name" value="INNER MEMBRANE ABC TRANSPORTER"/>
    <property type="match status" value="1"/>
</dbReference>
<keyword evidence="5 7" id="KW-1133">Transmembrane helix</keyword>
<dbReference type="InterPro" id="IPR045621">
    <property type="entry name" value="BPD_transp_1_N"/>
</dbReference>
<dbReference type="Pfam" id="PF00528">
    <property type="entry name" value="BPD_transp_1"/>
    <property type="match status" value="1"/>
</dbReference>
<feature type="transmembrane region" description="Helical" evidence="7">
    <location>
        <begin position="271"/>
        <end position="297"/>
    </location>
</feature>
<evidence type="ECO:0000256" key="6">
    <source>
        <dbReference type="ARBA" id="ARBA00023136"/>
    </source>
</evidence>
<sequence length="350" mass="39507">MGTYIVRRLLQAIPMLLLVSIVLFALVNIAPGGPMSAYSRTNRMPEEKKEAIRRSFGLDKPLPVQYIVWLAGNDWMKIDEDGDGDLDGYGTRRGILRGDFGFSYKNREPVLDQIADRLPNTVYLMFFTLLFTGIVAIPIGITSAIKQYSGFDITATTLSFMGQAIPEFWLGLLLILFFYAILNNPLTGESLLPSGGMFTLGEEFSFWDSIWDRVRHLILPVTMGLVGWVAWYSRFLRSSMLEVINQDYIRTARAKGQIERKVLYKHALKNALIPLVTMFALDFPYIFTGSLYVELLFSWPGMGRLFYTAATGRDYPILLAILIIGAGIVVISNLLADIAYAYLDPRVRYS</sequence>
<dbReference type="Proteomes" id="UP000614469">
    <property type="component" value="Unassembled WGS sequence"/>
</dbReference>
<dbReference type="GO" id="GO:0005886">
    <property type="term" value="C:plasma membrane"/>
    <property type="evidence" value="ECO:0007669"/>
    <property type="project" value="UniProtKB-SubCell"/>
</dbReference>
<keyword evidence="6 7" id="KW-0472">Membrane</keyword>
<comment type="subcellular location">
    <subcellularLocation>
        <location evidence="1 7">Cell membrane</location>
        <topology evidence="1 7">Multi-pass membrane protein</topology>
    </subcellularLocation>
</comment>
<dbReference type="PANTHER" id="PTHR30465:SF0">
    <property type="entry name" value="OLIGOPEPTIDE TRANSPORT SYSTEM PERMEASE PROTEIN APPB"/>
    <property type="match status" value="1"/>
</dbReference>
<comment type="similarity">
    <text evidence="7">Belongs to the binding-protein-dependent transport system permease family.</text>
</comment>
<feature type="transmembrane region" description="Helical" evidence="7">
    <location>
        <begin position="157"/>
        <end position="182"/>
    </location>
</feature>
<feature type="transmembrane region" description="Helical" evidence="7">
    <location>
        <begin position="12"/>
        <end position="30"/>
    </location>
</feature>
<evidence type="ECO:0000313" key="9">
    <source>
        <dbReference type="EMBL" id="MBC8335185.1"/>
    </source>
</evidence>
<dbReference type="GO" id="GO:0055085">
    <property type="term" value="P:transmembrane transport"/>
    <property type="evidence" value="ECO:0007669"/>
    <property type="project" value="InterPro"/>
</dbReference>
<proteinExistence type="inferred from homology"/>
<dbReference type="SUPFAM" id="SSF161098">
    <property type="entry name" value="MetI-like"/>
    <property type="match status" value="1"/>
</dbReference>
<dbReference type="CDD" id="cd06261">
    <property type="entry name" value="TM_PBP2"/>
    <property type="match status" value="1"/>
</dbReference>
<dbReference type="InterPro" id="IPR035906">
    <property type="entry name" value="MetI-like_sf"/>
</dbReference>
<dbReference type="PROSITE" id="PS50928">
    <property type="entry name" value="ABC_TM1"/>
    <property type="match status" value="1"/>
</dbReference>
<feature type="transmembrane region" description="Helical" evidence="7">
    <location>
        <begin position="317"/>
        <end position="343"/>
    </location>
</feature>
<dbReference type="EMBL" id="JACNJN010000094">
    <property type="protein sequence ID" value="MBC8335185.1"/>
    <property type="molecule type" value="Genomic_DNA"/>
</dbReference>
<protein>
    <submittedName>
        <fullName evidence="9">ABC transporter permease</fullName>
    </submittedName>
</protein>
<feature type="transmembrane region" description="Helical" evidence="7">
    <location>
        <begin position="122"/>
        <end position="145"/>
    </location>
</feature>
<keyword evidence="4 7" id="KW-0812">Transmembrane</keyword>
<evidence type="ECO:0000313" key="10">
    <source>
        <dbReference type="Proteomes" id="UP000614469"/>
    </source>
</evidence>
<name>A0A8J6NLF7_9CHLR</name>
<evidence type="ECO:0000256" key="3">
    <source>
        <dbReference type="ARBA" id="ARBA00022475"/>
    </source>
</evidence>
<evidence type="ECO:0000256" key="4">
    <source>
        <dbReference type="ARBA" id="ARBA00022692"/>
    </source>
</evidence>
<gene>
    <name evidence="9" type="ORF">H8E29_07975</name>
</gene>
<dbReference type="Pfam" id="PF19300">
    <property type="entry name" value="BPD_transp_1_N"/>
    <property type="match status" value="1"/>
</dbReference>
<dbReference type="Gene3D" id="1.10.3720.10">
    <property type="entry name" value="MetI-like"/>
    <property type="match status" value="1"/>
</dbReference>
<evidence type="ECO:0000259" key="8">
    <source>
        <dbReference type="PROSITE" id="PS50928"/>
    </source>
</evidence>
<reference evidence="9 10" key="1">
    <citation type="submission" date="2020-08" db="EMBL/GenBank/DDBJ databases">
        <title>Bridging the membrane lipid divide: bacteria of the FCB group superphylum have the potential to synthesize archaeal ether lipids.</title>
        <authorList>
            <person name="Villanueva L."/>
            <person name="Von Meijenfeldt F.A.B."/>
            <person name="Westbye A.B."/>
            <person name="Yadav S."/>
            <person name="Hopmans E.C."/>
            <person name="Dutilh B.E."/>
            <person name="Sinninghe Damste J.S."/>
        </authorList>
    </citation>
    <scope>NUCLEOTIDE SEQUENCE [LARGE SCALE GENOMIC DNA]</scope>
    <source>
        <strain evidence="9">NIOZ-UU36</strain>
    </source>
</reference>
<dbReference type="AlphaFoldDB" id="A0A8J6NLF7"/>
<accession>A0A8J6NLF7</accession>
<comment type="caution">
    <text evidence="9">The sequence shown here is derived from an EMBL/GenBank/DDBJ whole genome shotgun (WGS) entry which is preliminary data.</text>
</comment>
<evidence type="ECO:0000256" key="7">
    <source>
        <dbReference type="RuleBase" id="RU363032"/>
    </source>
</evidence>
<evidence type="ECO:0000256" key="2">
    <source>
        <dbReference type="ARBA" id="ARBA00022448"/>
    </source>
</evidence>
<feature type="domain" description="ABC transmembrane type-1" evidence="8">
    <location>
        <begin position="118"/>
        <end position="336"/>
    </location>
</feature>
<evidence type="ECO:0000256" key="1">
    <source>
        <dbReference type="ARBA" id="ARBA00004651"/>
    </source>
</evidence>